<dbReference type="EMBL" id="LIZT01000018">
    <property type="protein sequence ID" value="KPJ50557.1"/>
    <property type="molecule type" value="Genomic_DNA"/>
</dbReference>
<dbReference type="PANTHER" id="PTHR28008:SF1">
    <property type="entry name" value="DOMAIN PROTEIN, PUTATIVE (AFU_ORTHOLOGUE AFUA_3G10980)-RELATED"/>
    <property type="match status" value="1"/>
</dbReference>
<accession>A0A0S7WK44</accession>
<dbReference type="Pfam" id="PF04892">
    <property type="entry name" value="VanZ"/>
    <property type="match status" value="1"/>
</dbReference>
<keyword evidence="1" id="KW-0472">Membrane</keyword>
<evidence type="ECO:0000313" key="4">
    <source>
        <dbReference type="Proteomes" id="UP000051124"/>
    </source>
</evidence>
<dbReference type="InterPro" id="IPR006976">
    <property type="entry name" value="VanZ-like"/>
</dbReference>
<evidence type="ECO:0000313" key="3">
    <source>
        <dbReference type="EMBL" id="KPJ50557.1"/>
    </source>
</evidence>
<dbReference type="NCBIfam" id="NF037970">
    <property type="entry name" value="vanZ_1"/>
    <property type="match status" value="1"/>
</dbReference>
<name>A0A0S7WK44_UNCT6</name>
<evidence type="ECO:0000256" key="1">
    <source>
        <dbReference type="SAM" id="Phobius"/>
    </source>
</evidence>
<evidence type="ECO:0000259" key="2">
    <source>
        <dbReference type="Pfam" id="PF04892"/>
    </source>
</evidence>
<sequence>MRSSEARREIWRDRRLLPILWALLIFAVSSIPGEEIPYVGVEYVDKLAHALEYCILGCLLLLGFRRKRMLVWGVVFGTIDEFHQLLIPGREFSVADLAMNMVGIALGFLLVHVIRYIKERPA</sequence>
<feature type="transmembrane region" description="Helical" evidence="1">
    <location>
        <begin position="98"/>
        <end position="117"/>
    </location>
</feature>
<protein>
    <recommendedName>
        <fullName evidence="2">VanZ-like domain-containing protein</fullName>
    </recommendedName>
</protein>
<keyword evidence="1" id="KW-0812">Transmembrane</keyword>
<feature type="transmembrane region" description="Helical" evidence="1">
    <location>
        <begin position="69"/>
        <end position="86"/>
    </location>
</feature>
<reference evidence="3 4" key="1">
    <citation type="journal article" date="2015" name="Microbiome">
        <title>Genomic resolution of linkages in carbon, nitrogen, and sulfur cycling among widespread estuary sediment bacteria.</title>
        <authorList>
            <person name="Baker B.J."/>
            <person name="Lazar C.S."/>
            <person name="Teske A.P."/>
            <person name="Dick G.J."/>
        </authorList>
    </citation>
    <scope>NUCLEOTIDE SEQUENCE [LARGE SCALE GENOMIC DNA]</scope>
    <source>
        <strain evidence="3">DG_26</strain>
    </source>
</reference>
<comment type="caution">
    <text evidence="3">The sequence shown here is derived from an EMBL/GenBank/DDBJ whole genome shotgun (WGS) entry which is preliminary data.</text>
</comment>
<gene>
    <name evidence="3" type="ORF">AMJ40_02560</name>
</gene>
<proteinExistence type="predicted"/>
<keyword evidence="1" id="KW-1133">Transmembrane helix</keyword>
<feature type="transmembrane region" description="Helical" evidence="1">
    <location>
        <begin position="43"/>
        <end position="62"/>
    </location>
</feature>
<dbReference type="PANTHER" id="PTHR28008">
    <property type="entry name" value="DOMAIN PROTEIN, PUTATIVE (AFU_ORTHOLOGUE AFUA_3G10980)-RELATED"/>
    <property type="match status" value="1"/>
</dbReference>
<feature type="domain" description="VanZ-like" evidence="2">
    <location>
        <begin position="35"/>
        <end position="114"/>
    </location>
</feature>
<dbReference type="AlphaFoldDB" id="A0A0S7WK44"/>
<dbReference type="Proteomes" id="UP000051124">
    <property type="component" value="Unassembled WGS sequence"/>
</dbReference>
<organism evidence="3 4">
    <name type="scientific">candidate division TA06 bacterium DG_26</name>
    <dbReference type="NCBI Taxonomy" id="1703771"/>
    <lineage>
        <taxon>Bacteria</taxon>
        <taxon>Bacteria division TA06</taxon>
    </lineage>
</organism>